<dbReference type="Pfam" id="PF01936">
    <property type="entry name" value="NYN"/>
    <property type="match status" value="1"/>
</dbReference>
<dbReference type="InterPro" id="IPR047140">
    <property type="entry name" value="LabA"/>
</dbReference>
<comment type="caution">
    <text evidence="2">The sequence shown here is derived from an EMBL/GenBank/DDBJ whole genome shotgun (WGS) entry which is preliminary data.</text>
</comment>
<sequence>MPKKKYPTIYAFIDSQNLNLGTSKDIYHRGKIIYHGWKLDMKGFHRYLTEKLRVDKAFLFLGYIRNNEKMYQKFREYGYDIIFKPTVRGQGGKPKGNIDAELVLYSSAIFFKEFDKGIFVSGDGDFHCLYKFMKEKGKLQSILIPNRYTQSKLLEDFEVYKRQLFYDKSLLEQK</sequence>
<proteinExistence type="predicted"/>
<feature type="domain" description="NYN" evidence="1">
    <location>
        <begin position="11"/>
        <end position="153"/>
    </location>
</feature>
<evidence type="ECO:0000313" key="3">
    <source>
        <dbReference type="Proteomes" id="UP000576550"/>
    </source>
</evidence>
<dbReference type="Proteomes" id="UP000576550">
    <property type="component" value="Unassembled WGS sequence"/>
</dbReference>
<organism evidence="2 3">
    <name type="scientific">Candidatus Dojkabacteria bacterium</name>
    <dbReference type="NCBI Taxonomy" id="2099670"/>
    <lineage>
        <taxon>Bacteria</taxon>
        <taxon>Candidatus Dojkabacteria</taxon>
    </lineage>
</organism>
<protein>
    <submittedName>
        <fullName evidence="2">NYN domain-containing protein</fullName>
    </submittedName>
</protein>
<evidence type="ECO:0000259" key="1">
    <source>
        <dbReference type="Pfam" id="PF01936"/>
    </source>
</evidence>
<dbReference type="EMBL" id="DUTP01000002">
    <property type="protein sequence ID" value="HHX99263.1"/>
    <property type="molecule type" value="Genomic_DNA"/>
</dbReference>
<dbReference type="GO" id="GO:0004540">
    <property type="term" value="F:RNA nuclease activity"/>
    <property type="evidence" value="ECO:0007669"/>
    <property type="project" value="InterPro"/>
</dbReference>
<dbReference type="AlphaFoldDB" id="A0A832QDD7"/>
<dbReference type="InterPro" id="IPR021139">
    <property type="entry name" value="NYN"/>
</dbReference>
<accession>A0A832QDD7</accession>
<dbReference type="Gene3D" id="3.40.50.1010">
    <property type="entry name" value="5'-nuclease"/>
    <property type="match status" value="1"/>
</dbReference>
<dbReference type="PANTHER" id="PTHR35458">
    <property type="entry name" value="SLR0755 PROTEIN"/>
    <property type="match status" value="1"/>
</dbReference>
<gene>
    <name evidence="2" type="ORF">GX533_01075</name>
</gene>
<evidence type="ECO:0000313" key="2">
    <source>
        <dbReference type="EMBL" id="HHX99263.1"/>
    </source>
</evidence>
<name>A0A832QDD7_9BACT</name>
<reference evidence="2 3" key="1">
    <citation type="journal article" date="2020" name="Biotechnol. Biofuels">
        <title>New insights from the biogas microbiome by comprehensive genome-resolved metagenomics of nearly 1600 species originating from multiple anaerobic digesters.</title>
        <authorList>
            <person name="Campanaro S."/>
            <person name="Treu L."/>
            <person name="Rodriguez-R L.M."/>
            <person name="Kovalovszki A."/>
            <person name="Ziels R.M."/>
            <person name="Maus I."/>
            <person name="Zhu X."/>
            <person name="Kougias P.G."/>
            <person name="Basile A."/>
            <person name="Luo G."/>
            <person name="Schluter A."/>
            <person name="Konstantinidis K.T."/>
            <person name="Angelidaki I."/>
        </authorList>
    </citation>
    <scope>NUCLEOTIDE SEQUENCE [LARGE SCALE GENOMIC DNA]</scope>
    <source>
        <strain evidence="2">AS05jafATM_89</strain>
    </source>
</reference>
<dbReference type="PANTHER" id="PTHR35458:SF8">
    <property type="entry name" value="SLR0650 PROTEIN"/>
    <property type="match status" value="1"/>
</dbReference>